<name>A0A5N5WX57_9EURO</name>
<dbReference type="AlphaFoldDB" id="A0A5N5WX57"/>
<accession>A0A5N5WX57</accession>
<keyword evidence="1" id="KW-0472">Membrane</keyword>
<keyword evidence="3" id="KW-1185">Reference proteome</keyword>
<evidence type="ECO:0000313" key="2">
    <source>
        <dbReference type="EMBL" id="KAB8073133.1"/>
    </source>
</evidence>
<dbReference type="PANTHER" id="PTHR11360">
    <property type="entry name" value="MONOCARBOXYLATE TRANSPORTER"/>
    <property type="match status" value="1"/>
</dbReference>
<dbReference type="EMBL" id="ML732233">
    <property type="protein sequence ID" value="KAB8073133.1"/>
    <property type="molecule type" value="Genomic_DNA"/>
</dbReference>
<reference evidence="2 3" key="1">
    <citation type="submission" date="2019-04" db="EMBL/GenBank/DDBJ databases">
        <title>Friends and foes A comparative genomics study of 23 Aspergillus species from section Flavi.</title>
        <authorList>
            <consortium name="DOE Joint Genome Institute"/>
            <person name="Kjaerbolling I."/>
            <person name="Vesth T."/>
            <person name="Frisvad J.C."/>
            <person name="Nybo J.L."/>
            <person name="Theobald S."/>
            <person name="Kildgaard S."/>
            <person name="Isbrandt T."/>
            <person name="Kuo A."/>
            <person name="Sato A."/>
            <person name="Lyhne E.K."/>
            <person name="Kogle M.E."/>
            <person name="Wiebenga A."/>
            <person name="Kun R.S."/>
            <person name="Lubbers R.J."/>
            <person name="Makela M.R."/>
            <person name="Barry K."/>
            <person name="Chovatia M."/>
            <person name="Clum A."/>
            <person name="Daum C."/>
            <person name="Haridas S."/>
            <person name="He G."/>
            <person name="LaButti K."/>
            <person name="Lipzen A."/>
            <person name="Mondo S."/>
            <person name="Riley R."/>
            <person name="Salamov A."/>
            <person name="Simmons B.A."/>
            <person name="Magnuson J.K."/>
            <person name="Henrissat B."/>
            <person name="Mortensen U.H."/>
            <person name="Larsen T.O."/>
            <person name="Devries R.P."/>
            <person name="Grigoriev I.V."/>
            <person name="Machida M."/>
            <person name="Baker S.E."/>
            <person name="Andersen M.R."/>
        </authorList>
    </citation>
    <scope>NUCLEOTIDE SEQUENCE [LARGE SCALE GENOMIC DNA]</scope>
    <source>
        <strain evidence="2 3">CBS 151.66</strain>
    </source>
</reference>
<evidence type="ECO:0000313" key="3">
    <source>
        <dbReference type="Proteomes" id="UP000326565"/>
    </source>
</evidence>
<dbReference type="SUPFAM" id="SSF103473">
    <property type="entry name" value="MFS general substrate transporter"/>
    <property type="match status" value="1"/>
</dbReference>
<sequence length="270" mass="30932">MQSKERVKGIVTATADNEQNTVITHTTTPSRPLDIWSAASKACRTCGLTPLDGLQAWTQVVMAHQVLFCTWGFINSFGFFQIYYEETMQLYRQLFWSLDGCWLLQVLFNYRVYIPDCGYLHGFPMLALLASLPDPRYLLWHWRRPPVQSNHNFNCYLFFFSKRRSIALALALAGSSTGGLIFPIMVQQLLPQVGFAWTVRCLGFFVLFCFAVYLSLARTRLPKRPSGALVELSAFQKRPYSPFVVGTFLSLWAVYFSYAYVSLFLSRSLV</sequence>
<proteinExistence type="predicted"/>
<evidence type="ECO:0000256" key="1">
    <source>
        <dbReference type="SAM" id="Phobius"/>
    </source>
</evidence>
<dbReference type="Proteomes" id="UP000326565">
    <property type="component" value="Unassembled WGS sequence"/>
</dbReference>
<keyword evidence="1" id="KW-1133">Transmembrane helix</keyword>
<organism evidence="2 3">
    <name type="scientific">Aspergillus leporis</name>
    <dbReference type="NCBI Taxonomy" id="41062"/>
    <lineage>
        <taxon>Eukaryota</taxon>
        <taxon>Fungi</taxon>
        <taxon>Dikarya</taxon>
        <taxon>Ascomycota</taxon>
        <taxon>Pezizomycotina</taxon>
        <taxon>Eurotiomycetes</taxon>
        <taxon>Eurotiomycetidae</taxon>
        <taxon>Eurotiales</taxon>
        <taxon>Aspergillaceae</taxon>
        <taxon>Aspergillus</taxon>
        <taxon>Aspergillus subgen. Circumdati</taxon>
    </lineage>
</organism>
<keyword evidence="1" id="KW-0812">Transmembrane</keyword>
<gene>
    <name evidence="2" type="ORF">BDV29DRAFT_176150</name>
</gene>
<feature type="transmembrane region" description="Helical" evidence="1">
    <location>
        <begin position="197"/>
        <end position="216"/>
    </location>
</feature>
<dbReference type="OrthoDB" id="2213137at2759"/>
<feature type="transmembrane region" description="Helical" evidence="1">
    <location>
        <begin position="166"/>
        <end position="185"/>
    </location>
</feature>
<dbReference type="PANTHER" id="PTHR11360:SF130">
    <property type="entry name" value="MAJOR FACILITATOR SUPERFAMILY (MFS) PROFILE DOMAIN-CONTAINING PROTEIN-RELATED"/>
    <property type="match status" value="1"/>
</dbReference>
<evidence type="ECO:0008006" key="4">
    <source>
        <dbReference type="Google" id="ProtNLM"/>
    </source>
</evidence>
<dbReference type="InterPro" id="IPR036259">
    <property type="entry name" value="MFS_trans_sf"/>
</dbReference>
<feature type="transmembrane region" description="Helical" evidence="1">
    <location>
        <begin position="243"/>
        <end position="265"/>
    </location>
</feature>
<dbReference type="InterPro" id="IPR050327">
    <property type="entry name" value="Proton-linked_MCT"/>
</dbReference>
<protein>
    <recommendedName>
        <fullName evidence="4">Major facilitator superfamily domain-containing protein</fullName>
    </recommendedName>
</protein>